<dbReference type="Proteomes" id="UP000789572">
    <property type="component" value="Unassembled WGS sequence"/>
</dbReference>
<gene>
    <name evidence="2" type="ORF">POCULU_LOCUS10044</name>
</gene>
<evidence type="ECO:0000313" key="2">
    <source>
        <dbReference type="EMBL" id="CAG8652869.1"/>
    </source>
</evidence>
<dbReference type="AlphaFoldDB" id="A0A9N9DXL9"/>
<dbReference type="PANTHER" id="PTHR45662">
    <property type="entry name" value="PHOSPHATIDYLINOSITIDE PHOSPHATASE SAC1"/>
    <property type="match status" value="1"/>
</dbReference>
<keyword evidence="3" id="KW-1185">Reference proteome</keyword>
<dbReference type="InterPro" id="IPR002013">
    <property type="entry name" value="SAC_dom"/>
</dbReference>
<dbReference type="PROSITE" id="PS50275">
    <property type="entry name" value="SAC"/>
    <property type="match status" value="1"/>
</dbReference>
<sequence>STSSGTHPYTHVKKLLSNGHFYFSSDFDLTRNLQARAGEPQVDKYLFQEGYLWNKFMINELLNFRSKLDENDRREMDLCCFLILAIQGYIGRKEVSIGDENVALAVISRINCERAGSRLATRGIDDDGNVANFIETETILHTEKWTLSYIQIRGSVPVFWEQQGLQVMFHKTIISRGPEATQPATQRHFNKLTRCYDQVHCINLLSQKEGEALLSKEYSSRVKELDQADGQVSYTHFDFYAMCKNGSIESASLLIRDIRHYLDEFEYFVWDQEICAPSSIQNGVFRTNCLSTLNVTCIFLILRTNTGLSNTYRTNVIQTLISRTITQTYLRQKLNASQFETELLLGYHGELWVENGDSISQISAGTGALKSDITKTGKLTLAGIVNDATKSATRFYIGNFHDKFKQEVIDMLLV</sequence>
<dbReference type="OrthoDB" id="2424500at2759"/>
<name>A0A9N9DXL9_9GLOM</name>
<dbReference type="GO" id="GO:0046856">
    <property type="term" value="P:phosphatidylinositol dephosphorylation"/>
    <property type="evidence" value="ECO:0007669"/>
    <property type="project" value="TreeGrafter"/>
</dbReference>
<dbReference type="GO" id="GO:0043812">
    <property type="term" value="F:phosphatidylinositol-4-phosphate phosphatase activity"/>
    <property type="evidence" value="ECO:0007669"/>
    <property type="project" value="TreeGrafter"/>
</dbReference>
<reference evidence="2" key="1">
    <citation type="submission" date="2021-06" db="EMBL/GenBank/DDBJ databases">
        <authorList>
            <person name="Kallberg Y."/>
            <person name="Tangrot J."/>
            <person name="Rosling A."/>
        </authorList>
    </citation>
    <scope>NUCLEOTIDE SEQUENCE</scope>
    <source>
        <strain evidence="2">IA702</strain>
    </source>
</reference>
<feature type="domain" description="SAC" evidence="1">
    <location>
        <begin position="12"/>
        <end position="365"/>
    </location>
</feature>
<evidence type="ECO:0000313" key="3">
    <source>
        <dbReference type="Proteomes" id="UP000789572"/>
    </source>
</evidence>
<feature type="non-terminal residue" evidence="2">
    <location>
        <position position="414"/>
    </location>
</feature>
<accession>A0A9N9DXL9</accession>
<protein>
    <submittedName>
        <fullName evidence="2">4552_t:CDS:1</fullName>
    </submittedName>
</protein>
<proteinExistence type="predicted"/>
<dbReference type="GO" id="GO:0005783">
    <property type="term" value="C:endoplasmic reticulum"/>
    <property type="evidence" value="ECO:0007669"/>
    <property type="project" value="TreeGrafter"/>
</dbReference>
<dbReference type="Pfam" id="PF02383">
    <property type="entry name" value="Syja_N"/>
    <property type="match status" value="1"/>
</dbReference>
<organism evidence="2 3">
    <name type="scientific">Paraglomus occultum</name>
    <dbReference type="NCBI Taxonomy" id="144539"/>
    <lineage>
        <taxon>Eukaryota</taxon>
        <taxon>Fungi</taxon>
        <taxon>Fungi incertae sedis</taxon>
        <taxon>Mucoromycota</taxon>
        <taxon>Glomeromycotina</taxon>
        <taxon>Glomeromycetes</taxon>
        <taxon>Paraglomerales</taxon>
        <taxon>Paraglomeraceae</taxon>
        <taxon>Paraglomus</taxon>
    </lineage>
</organism>
<dbReference type="PANTHER" id="PTHR45662:SF2">
    <property type="entry name" value="PHOSPHATIDYLINOSITOL-3-PHOSPHATASE SAC1"/>
    <property type="match status" value="1"/>
</dbReference>
<comment type="caution">
    <text evidence="2">The sequence shown here is derived from an EMBL/GenBank/DDBJ whole genome shotgun (WGS) entry which is preliminary data.</text>
</comment>
<feature type="non-terminal residue" evidence="2">
    <location>
        <position position="1"/>
    </location>
</feature>
<evidence type="ECO:0000259" key="1">
    <source>
        <dbReference type="PROSITE" id="PS50275"/>
    </source>
</evidence>
<dbReference type="EMBL" id="CAJVPJ010004529">
    <property type="protein sequence ID" value="CAG8652869.1"/>
    <property type="molecule type" value="Genomic_DNA"/>
</dbReference>